<dbReference type="Proteomes" id="UP000314294">
    <property type="component" value="Unassembled WGS sequence"/>
</dbReference>
<organism evidence="1 2">
    <name type="scientific">Liparis tanakae</name>
    <name type="common">Tanaka's snailfish</name>
    <dbReference type="NCBI Taxonomy" id="230148"/>
    <lineage>
        <taxon>Eukaryota</taxon>
        <taxon>Metazoa</taxon>
        <taxon>Chordata</taxon>
        <taxon>Craniata</taxon>
        <taxon>Vertebrata</taxon>
        <taxon>Euteleostomi</taxon>
        <taxon>Actinopterygii</taxon>
        <taxon>Neopterygii</taxon>
        <taxon>Teleostei</taxon>
        <taxon>Neoteleostei</taxon>
        <taxon>Acanthomorphata</taxon>
        <taxon>Eupercaria</taxon>
        <taxon>Perciformes</taxon>
        <taxon>Cottioidei</taxon>
        <taxon>Cottales</taxon>
        <taxon>Liparidae</taxon>
        <taxon>Liparis</taxon>
    </lineage>
</organism>
<evidence type="ECO:0000313" key="1">
    <source>
        <dbReference type="EMBL" id="TNN25915.1"/>
    </source>
</evidence>
<name>A0A4Z2EAY9_9TELE</name>
<gene>
    <name evidence="1" type="ORF">EYF80_063949</name>
</gene>
<keyword evidence="2" id="KW-1185">Reference proteome</keyword>
<reference evidence="1 2" key="1">
    <citation type="submission" date="2019-03" db="EMBL/GenBank/DDBJ databases">
        <title>First draft genome of Liparis tanakae, snailfish: a comprehensive survey of snailfish specific genes.</title>
        <authorList>
            <person name="Kim W."/>
            <person name="Song I."/>
            <person name="Jeong J.-H."/>
            <person name="Kim D."/>
            <person name="Kim S."/>
            <person name="Ryu S."/>
            <person name="Song J.Y."/>
            <person name="Lee S.K."/>
        </authorList>
    </citation>
    <scope>NUCLEOTIDE SEQUENCE [LARGE SCALE GENOMIC DNA]</scope>
    <source>
        <tissue evidence="1">Muscle</tissue>
    </source>
</reference>
<dbReference type="AlphaFoldDB" id="A0A4Z2EAY9"/>
<protein>
    <submittedName>
        <fullName evidence="1">Uncharacterized protein</fullName>
    </submittedName>
</protein>
<dbReference type="EMBL" id="SRLO01011358">
    <property type="protein sequence ID" value="TNN25915.1"/>
    <property type="molecule type" value="Genomic_DNA"/>
</dbReference>
<sequence length="101" mass="10502">MSVGWFWFSGYPPVSLCVTVAAVPNLASAAGWLTISQLISLIGNQSAANAGGIKGAELQENGRVSRHVLRSARCAKTCVQTKPHGDWLILGAGGGNPRVEA</sequence>
<comment type="caution">
    <text evidence="1">The sequence shown here is derived from an EMBL/GenBank/DDBJ whole genome shotgun (WGS) entry which is preliminary data.</text>
</comment>
<proteinExistence type="predicted"/>
<accession>A0A4Z2EAY9</accession>
<evidence type="ECO:0000313" key="2">
    <source>
        <dbReference type="Proteomes" id="UP000314294"/>
    </source>
</evidence>